<keyword evidence="10" id="KW-1185">Reference proteome</keyword>
<evidence type="ECO:0000259" key="8">
    <source>
        <dbReference type="Pfam" id="PF01490"/>
    </source>
</evidence>
<feature type="transmembrane region" description="Helical" evidence="7">
    <location>
        <begin position="158"/>
        <end position="179"/>
    </location>
</feature>
<feature type="transmembrane region" description="Helical" evidence="7">
    <location>
        <begin position="200"/>
        <end position="222"/>
    </location>
</feature>
<keyword evidence="4 7" id="KW-1133">Transmembrane helix</keyword>
<accession>A0A8H6R8L6</accession>
<dbReference type="Pfam" id="PF01490">
    <property type="entry name" value="Aa_trans"/>
    <property type="match status" value="1"/>
</dbReference>
<evidence type="ECO:0000313" key="9">
    <source>
        <dbReference type="EMBL" id="KAF7186513.1"/>
    </source>
</evidence>
<feature type="transmembrane region" description="Helical" evidence="7">
    <location>
        <begin position="483"/>
        <end position="505"/>
    </location>
</feature>
<feature type="transmembrane region" description="Helical" evidence="7">
    <location>
        <begin position="339"/>
        <end position="358"/>
    </location>
</feature>
<dbReference type="InterPro" id="IPR013057">
    <property type="entry name" value="AA_transpt_TM"/>
</dbReference>
<comment type="subcellular location">
    <subcellularLocation>
        <location evidence="1">Membrane</location>
        <topology evidence="1">Multi-pass membrane protein</topology>
    </subcellularLocation>
</comment>
<keyword evidence="5 7" id="KW-0472">Membrane</keyword>
<evidence type="ECO:0000256" key="6">
    <source>
        <dbReference type="SAM" id="MobiDB-lite"/>
    </source>
</evidence>
<feature type="compositionally biased region" description="Polar residues" evidence="6">
    <location>
        <begin position="7"/>
        <end position="25"/>
    </location>
</feature>
<evidence type="ECO:0000256" key="4">
    <source>
        <dbReference type="ARBA" id="ARBA00022989"/>
    </source>
</evidence>
<dbReference type="PANTHER" id="PTHR22950:SF461">
    <property type="entry name" value="AMINO ACID TRANSPORTER TRANSMEMBRANE DOMAIN-CONTAINING PROTEIN"/>
    <property type="match status" value="1"/>
</dbReference>
<feature type="domain" description="Amino acid transporter transmembrane" evidence="8">
    <location>
        <begin position="122"/>
        <end position="520"/>
    </location>
</feature>
<feature type="transmembrane region" description="Helical" evidence="7">
    <location>
        <begin position="411"/>
        <end position="437"/>
    </location>
</feature>
<gene>
    <name evidence="9" type="ORF">HII31_12215</name>
</gene>
<dbReference type="OrthoDB" id="40134at2759"/>
<organism evidence="9 10">
    <name type="scientific">Pseudocercospora fuligena</name>
    <dbReference type="NCBI Taxonomy" id="685502"/>
    <lineage>
        <taxon>Eukaryota</taxon>
        <taxon>Fungi</taxon>
        <taxon>Dikarya</taxon>
        <taxon>Ascomycota</taxon>
        <taxon>Pezizomycotina</taxon>
        <taxon>Dothideomycetes</taxon>
        <taxon>Dothideomycetidae</taxon>
        <taxon>Mycosphaerellales</taxon>
        <taxon>Mycosphaerellaceae</taxon>
        <taxon>Pseudocercospora</taxon>
    </lineage>
</organism>
<proteinExistence type="inferred from homology"/>
<evidence type="ECO:0000256" key="1">
    <source>
        <dbReference type="ARBA" id="ARBA00004141"/>
    </source>
</evidence>
<comment type="caution">
    <text evidence="9">The sequence shown here is derived from an EMBL/GenBank/DDBJ whole genome shotgun (WGS) entry which is preliminary data.</text>
</comment>
<dbReference type="PANTHER" id="PTHR22950">
    <property type="entry name" value="AMINO ACID TRANSPORTER"/>
    <property type="match status" value="1"/>
</dbReference>
<feature type="region of interest" description="Disordered" evidence="6">
    <location>
        <begin position="1"/>
        <end position="37"/>
    </location>
</feature>
<dbReference type="GO" id="GO:0016020">
    <property type="term" value="C:membrane"/>
    <property type="evidence" value="ECO:0007669"/>
    <property type="project" value="UniProtKB-SubCell"/>
</dbReference>
<feature type="transmembrane region" description="Helical" evidence="7">
    <location>
        <begin position="370"/>
        <end position="391"/>
    </location>
</feature>
<feature type="transmembrane region" description="Helical" evidence="7">
    <location>
        <begin position="234"/>
        <end position="252"/>
    </location>
</feature>
<feature type="transmembrane region" description="Helical" evidence="7">
    <location>
        <begin position="264"/>
        <end position="284"/>
    </location>
</feature>
<keyword evidence="3 7" id="KW-0812">Transmembrane</keyword>
<evidence type="ECO:0000256" key="7">
    <source>
        <dbReference type="SAM" id="Phobius"/>
    </source>
</evidence>
<reference evidence="9" key="1">
    <citation type="submission" date="2020-04" db="EMBL/GenBank/DDBJ databases">
        <title>Draft genome resource of the tomato pathogen Pseudocercospora fuligena.</title>
        <authorList>
            <person name="Zaccaron A."/>
        </authorList>
    </citation>
    <scope>NUCLEOTIDE SEQUENCE</scope>
    <source>
        <strain evidence="9">PF001</strain>
    </source>
</reference>
<comment type="similarity">
    <text evidence="2">Belongs to the amino acid/polyamine transporter 2 family.</text>
</comment>
<evidence type="ECO:0000313" key="10">
    <source>
        <dbReference type="Proteomes" id="UP000660729"/>
    </source>
</evidence>
<feature type="transmembrane region" description="Helical" evidence="7">
    <location>
        <begin position="549"/>
        <end position="574"/>
    </location>
</feature>
<evidence type="ECO:0000256" key="5">
    <source>
        <dbReference type="ARBA" id="ARBA00023136"/>
    </source>
</evidence>
<feature type="transmembrane region" description="Helical" evidence="7">
    <location>
        <begin position="457"/>
        <end position="477"/>
    </location>
</feature>
<sequence length="590" mass="64766">MAAKDTYTVSNEKASQSSRTANGDTDSVRPRHHRLHDPSVSFEEYLHYAKLTRAEEDEAARRDGQTGRARTITEMLLSRKADDAVPMGAAVEEKTVTATAITNGQLEISSEEWMYASRALRTATWGACFYLITTDILGPWGLPFAFGTTGWGPGTVLYTVFGALAYYSGWLLWKMFLGLDSYQYPLRSYSDLAFRIYGTWARHCCNFLQALQLLCSIGLIIIGNGQGLSQVAKFRLCFAVCCLVWAIAGILVGQVRTLKRYGIFASAAIWINIFVAFMTMAVAATSAPNYSGAQQASAGSALSGPGGSLVAQLQDGTYPQIQHSTGLPDSGSFIGSVNGFMQAVYAYGGAMIFCELMAEMRRPRDFLKALTLASGFIWFFYMFFGLFMYGYQGQYVIQPAMQGLSPYGWQTAGNILSMISSLICAGLYGNIGIKVLYNNLLIEWLKFPALTSKSGKLIWIALVPVYWSIAYVLAAAIPNYFGLTSLVAALCIMQFTYVFPPLLYVGYMIKKNARQEGECFDVTTRHDTGLSCWIRGFLAERWYLNVWNLIYGLGAAATAGLGAYSAIMALIATFQQPTANAFTCHSPLDG</sequence>
<protein>
    <submittedName>
        <fullName evidence="9">N amino acid transport system protein</fullName>
    </submittedName>
</protein>
<evidence type="ECO:0000256" key="3">
    <source>
        <dbReference type="ARBA" id="ARBA00022692"/>
    </source>
</evidence>
<feature type="transmembrane region" description="Helical" evidence="7">
    <location>
        <begin position="123"/>
        <end position="146"/>
    </location>
</feature>
<name>A0A8H6R8L6_9PEZI</name>
<dbReference type="EMBL" id="JABCIY010000252">
    <property type="protein sequence ID" value="KAF7186513.1"/>
    <property type="molecule type" value="Genomic_DNA"/>
</dbReference>
<dbReference type="AlphaFoldDB" id="A0A8H6R8L6"/>
<dbReference type="GO" id="GO:0015179">
    <property type="term" value="F:L-amino acid transmembrane transporter activity"/>
    <property type="evidence" value="ECO:0007669"/>
    <property type="project" value="TreeGrafter"/>
</dbReference>
<evidence type="ECO:0000256" key="2">
    <source>
        <dbReference type="ARBA" id="ARBA00008066"/>
    </source>
</evidence>
<dbReference type="Proteomes" id="UP000660729">
    <property type="component" value="Unassembled WGS sequence"/>
</dbReference>